<keyword evidence="2" id="KW-1185">Reference proteome</keyword>
<evidence type="ECO:0000313" key="2">
    <source>
        <dbReference type="Proteomes" id="UP001183202"/>
    </source>
</evidence>
<protein>
    <recommendedName>
        <fullName evidence="3">Restriction endonuclease</fullName>
    </recommendedName>
</protein>
<dbReference type="RefSeq" id="WP_311556853.1">
    <property type="nucleotide sequence ID" value="NZ_JAVREJ010000009.1"/>
</dbReference>
<gene>
    <name evidence="1" type="ORF">RM445_14965</name>
</gene>
<organism evidence="1 2">
    <name type="scientific">Pseudonocardia charpentierae</name>
    <dbReference type="NCBI Taxonomy" id="3075545"/>
    <lineage>
        <taxon>Bacteria</taxon>
        <taxon>Bacillati</taxon>
        <taxon>Actinomycetota</taxon>
        <taxon>Actinomycetes</taxon>
        <taxon>Pseudonocardiales</taxon>
        <taxon>Pseudonocardiaceae</taxon>
        <taxon>Pseudonocardia</taxon>
    </lineage>
</organism>
<dbReference type="Proteomes" id="UP001183202">
    <property type="component" value="Unassembled WGS sequence"/>
</dbReference>
<accession>A0ABU2NA63</accession>
<proteinExistence type="predicted"/>
<reference evidence="2" key="1">
    <citation type="submission" date="2023-07" db="EMBL/GenBank/DDBJ databases">
        <title>30 novel species of actinomycetes from the DSMZ collection.</title>
        <authorList>
            <person name="Nouioui I."/>
        </authorList>
    </citation>
    <scope>NUCLEOTIDE SEQUENCE [LARGE SCALE GENOMIC DNA]</scope>
    <source>
        <strain evidence="2">DSM 45834</strain>
    </source>
</reference>
<evidence type="ECO:0008006" key="3">
    <source>
        <dbReference type="Google" id="ProtNLM"/>
    </source>
</evidence>
<sequence length="97" mass="10525">MPHAQALTGLWSQLRPQLPQGFEGITAVDVDLELAPADAPGFSRRPDLVVVRHDAGRDEVVECRLGTDGAYADRGAVTRAFRTLEPFAIEVDLDALI</sequence>
<evidence type="ECO:0000313" key="1">
    <source>
        <dbReference type="EMBL" id="MDT0350831.1"/>
    </source>
</evidence>
<name>A0ABU2NA63_9PSEU</name>
<dbReference type="EMBL" id="JAVREJ010000009">
    <property type="protein sequence ID" value="MDT0350831.1"/>
    <property type="molecule type" value="Genomic_DNA"/>
</dbReference>
<comment type="caution">
    <text evidence="1">The sequence shown here is derived from an EMBL/GenBank/DDBJ whole genome shotgun (WGS) entry which is preliminary data.</text>
</comment>